<reference evidence="4" key="1">
    <citation type="submission" date="2022-08" db="UniProtKB">
        <authorList>
            <consortium name="EnsemblMetazoa"/>
        </authorList>
    </citation>
    <scope>IDENTIFICATION</scope>
    <source>
        <strain evidence="4">05x7-T-G4-1.051#20</strain>
    </source>
</reference>
<dbReference type="PROSITE" id="PS51406">
    <property type="entry name" value="FIBRINOGEN_C_2"/>
    <property type="match status" value="1"/>
</dbReference>
<feature type="domain" description="Fibrinogen C-terminal" evidence="3">
    <location>
        <begin position="543"/>
        <end position="753"/>
    </location>
</feature>
<dbReference type="OrthoDB" id="9990035at2759"/>
<dbReference type="CDD" id="cd00087">
    <property type="entry name" value="FReD"/>
    <property type="match status" value="1"/>
</dbReference>
<dbReference type="InterPro" id="IPR036056">
    <property type="entry name" value="Fibrinogen-like_C"/>
</dbReference>
<dbReference type="PANTHER" id="PTHR19143:SF444">
    <property type="entry name" value="PROTEIN SCABROUS"/>
    <property type="match status" value="1"/>
</dbReference>
<evidence type="ECO:0000313" key="5">
    <source>
        <dbReference type="Proteomes" id="UP000005408"/>
    </source>
</evidence>
<dbReference type="OMA" id="ITEIYDR"/>
<dbReference type="InterPro" id="IPR014716">
    <property type="entry name" value="Fibrinogen_a/b/g_C_1"/>
</dbReference>
<proteinExistence type="predicted"/>
<feature type="signal peptide" evidence="2">
    <location>
        <begin position="1"/>
        <end position="18"/>
    </location>
</feature>
<dbReference type="InterPro" id="IPR050373">
    <property type="entry name" value="Fibrinogen_C-term_domain"/>
</dbReference>
<dbReference type="EnsemblMetazoa" id="G26789.1">
    <property type="protein sequence ID" value="G26789.1:cds"/>
    <property type="gene ID" value="G26789"/>
</dbReference>
<evidence type="ECO:0000256" key="1">
    <source>
        <dbReference type="ARBA" id="ARBA00023157"/>
    </source>
</evidence>
<evidence type="ECO:0000313" key="4">
    <source>
        <dbReference type="EnsemblMetazoa" id="G26789.1:cds"/>
    </source>
</evidence>
<name>A0A8W8L654_MAGGI</name>
<sequence length="753" mass="87840">MLCWIFILGICSISYCAAEDSVRYQERGNVQFVPIATTPSSQAVVENDIKIMKEQINSLLKQRDYDRAHIKELERRTIENRDASIKNKAEVVQLKVQVSEIFTRLTTIDRNMEDFQLQQANLDNLLTQNKLDIRDCKSQRDNIKRSVRKLDKKLSPLREEISNKFTNLSTKFDLFTYEYRNTTEHLMRRLANAEIKIESRKTQHKTDIYAKMKEKYGKRKNYPDINTNEVEGSGEIDREFIKTGPLGGSDVEEGSGAGVDTPMFLKVKDFITEIYDRDIEISALHEMFFDMEDHLERIEGKMASIQLGNFMERLQNSLVNFTQNVITLDQWKVASSDIVNSTQINQQKIQQVTQMILNNTQHIQELEWKLANTQGLSYQQFSLLRMHVIQLNNTVQDIKEDLLKRKNKHSSYSSSGVNSQVSMPQLKTLSSRVEDLALQIIYNENRISKLEIEALNNSLFECRKFNADVYQDSRLLFLEKSQQRVNEDMIKMQEVTRKLDQGLYRIYLSSKNNTQLISTNGAQLQQLKNFLPYIIETHREMVNFRFHLPKDCDEYYHHGSRLSGEYVIYPTYANMSQIVQCEMEEGVGGWTVIQHRFDGSVDFANNWNMYVRGFGKTDGEFWMGNQLIYYLTTEKKNSLKIEMTDLDGKLWVAEYEKFILLDDEKFTLSVDGYHGNATDGLGYGNRMGFSAIDKDNDGASSHCAMYYMAGWWYKHCHYGNLNGRYDLGMVWYNFETDEWIQLKSSKMKIIPKK</sequence>
<dbReference type="Gene3D" id="3.90.215.10">
    <property type="entry name" value="Gamma Fibrinogen, chain A, domain 1"/>
    <property type="match status" value="1"/>
</dbReference>
<dbReference type="Pfam" id="PF00147">
    <property type="entry name" value="Fibrinogen_C"/>
    <property type="match status" value="1"/>
</dbReference>
<dbReference type="Proteomes" id="UP000005408">
    <property type="component" value="Unassembled WGS sequence"/>
</dbReference>
<dbReference type="SMART" id="SM00186">
    <property type="entry name" value="FBG"/>
    <property type="match status" value="1"/>
</dbReference>
<protein>
    <recommendedName>
        <fullName evidence="3">Fibrinogen C-terminal domain-containing protein</fullName>
    </recommendedName>
</protein>
<keyword evidence="1" id="KW-1015">Disulfide bond</keyword>
<keyword evidence="2" id="KW-0732">Signal</keyword>
<dbReference type="PANTHER" id="PTHR19143">
    <property type="entry name" value="FIBRINOGEN/TENASCIN/ANGIOPOEITIN"/>
    <property type="match status" value="1"/>
</dbReference>
<dbReference type="PROSITE" id="PS00514">
    <property type="entry name" value="FIBRINOGEN_C_1"/>
    <property type="match status" value="1"/>
</dbReference>
<dbReference type="InterPro" id="IPR020837">
    <property type="entry name" value="Fibrinogen_CS"/>
</dbReference>
<keyword evidence="5" id="KW-1185">Reference proteome</keyword>
<organism evidence="4 5">
    <name type="scientific">Magallana gigas</name>
    <name type="common">Pacific oyster</name>
    <name type="synonym">Crassostrea gigas</name>
    <dbReference type="NCBI Taxonomy" id="29159"/>
    <lineage>
        <taxon>Eukaryota</taxon>
        <taxon>Metazoa</taxon>
        <taxon>Spiralia</taxon>
        <taxon>Lophotrochozoa</taxon>
        <taxon>Mollusca</taxon>
        <taxon>Bivalvia</taxon>
        <taxon>Autobranchia</taxon>
        <taxon>Pteriomorphia</taxon>
        <taxon>Ostreida</taxon>
        <taxon>Ostreoidea</taxon>
        <taxon>Ostreidae</taxon>
        <taxon>Magallana</taxon>
    </lineage>
</organism>
<feature type="chain" id="PRO_5036493945" description="Fibrinogen C-terminal domain-containing protein" evidence="2">
    <location>
        <begin position="19"/>
        <end position="753"/>
    </location>
</feature>
<dbReference type="GO" id="GO:0005615">
    <property type="term" value="C:extracellular space"/>
    <property type="evidence" value="ECO:0007669"/>
    <property type="project" value="TreeGrafter"/>
</dbReference>
<dbReference type="SUPFAM" id="SSF56496">
    <property type="entry name" value="Fibrinogen C-terminal domain-like"/>
    <property type="match status" value="1"/>
</dbReference>
<dbReference type="AlphaFoldDB" id="A0A8W8L654"/>
<evidence type="ECO:0000256" key="2">
    <source>
        <dbReference type="SAM" id="SignalP"/>
    </source>
</evidence>
<accession>A0A8W8L654</accession>
<evidence type="ECO:0000259" key="3">
    <source>
        <dbReference type="PROSITE" id="PS51406"/>
    </source>
</evidence>
<dbReference type="InterPro" id="IPR002181">
    <property type="entry name" value="Fibrinogen_a/b/g_C_dom"/>
</dbReference>